<gene>
    <name evidence="1" type="ORF">SGGMMB4_04252</name>
</gene>
<organism evidence="1 2">
    <name type="scientific">Sodalis glossinidius (strain morsitans)</name>
    <dbReference type="NCBI Taxonomy" id="343509"/>
    <lineage>
        <taxon>Bacteria</taxon>
        <taxon>Pseudomonadati</taxon>
        <taxon>Pseudomonadota</taxon>
        <taxon>Gammaproteobacteria</taxon>
        <taxon>Enterobacterales</taxon>
        <taxon>Bruguierivoracaceae</taxon>
        <taxon>Sodalis</taxon>
    </lineage>
</organism>
<sequence length="162" mass="18053">MQLQNRELALPALAAPEIRPAERDIATLRRHVISGDWTPINNGTCTLTDLGLRHNGNGLVWLHSGVSVHETDSDTGLAGSDKVSHEYHEGVCAGKKLSKKAFIPFVQASKVERFGFKHVAIDGKWLYVYDDHIRFLTRKRHRVNGVRVQGYTANGVRVDMVA</sequence>
<dbReference type="RefSeq" id="WP_166506323.1">
    <property type="nucleotide sequence ID" value="NZ_LN854557.1"/>
</dbReference>
<dbReference type="AlphaFoldDB" id="A0A193QLH9"/>
<reference evidence="1 2" key="1">
    <citation type="submission" date="2015-05" db="EMBL/GenBank/DDBJ databases">
        <authorList>
            <person name="Goodhead I."/>
        </authorList>
    </citation>
    <scope>NUCLEOTIDE SEQUENCE [LARGE SCALE GENOMIC DNA]</scope>
    <source>
        <strain evidence="2">morsitans</strain>
    </source>
</reference>
<protein>
    <submittedName>
        <fullName evidence="1">Uncharacterized protein</fullName>
    </submittedName>
</protein>
<dbReference type="EMBL" id="LN854557">
    <property type="protein sequence ID" value="CRL46031.1"/>
    <property type="molecule type" value="Genomic_DNA"/>
</dbReference>
<evidence type="ECO:0000313" key="2">
    <source>
        <dbReference type="Proteomes" id="UP000245838"/>
    </source>
</evidence>
<evidence type="ECO:0000313" key="1">
    <source>
        <dbReference type="EMBL" id="CRL46031.1"/>
    </source>
</evidence>
<proteinExistence type="predicted"/>
<name>A0A193QLH9_SODGM</name>
<accession>A0A193QLH9</accession>
<dbReference type="Proteomes" id="UP000245838">
    <property type="component" value="Chromosome sggmmb4_Chromosome"/>
</dbReference>